<dbReference type="GO" id="GO:0046872">
    <property type="term" value="F:metal ion binding"/>
    <property type="evidence" value="ECO:0007669"/>
    <property type="project" value="UniProtKB-KW"/>
</dbReference>
<keyword evidence="3" id="KW-0547">Nucleotide-binding</keyword>
<dbReference type="Pfam" id="PF00270">
    <property type="entry name" value="DEAD"/>
    <property type="match status" value="1"/>
</dbReference>
<keyword evidence="5 15" id="KW-0347">Helicase</keyword>
<dbReference type="InterPro" id="IPR027417">
    <property type="entry name" value="P-loop_NTPase"/>
</dbReference>
<evidence type="ECO:0000256" key="6">
    <source>
        <dbReference type="ARBA" id="ARBA00022840"/>
    </source>
</evidence>
<evidence type="ECO:0000313" key="15">
    <source>
        <dbReference type="EMBL" id="KLV01670.1"/>
    </source>
</evidence>
<dbReference type="PROSITE" id="PS00690">
    <property type="entry name" value="DEAH_ATP_HELICASE"/>
    <property type="match status" value="1"/>
</dbReference>
<evidence type="ECO:0000256" key="5">
    <source>
        <dbReference type="ARBA" id="ARBA00022806"/>
    </source>
</evidence>
<dbReference type="PROSITE" id="PS51194">
    <property type="entry name" value="HELICASE_CTER"/>
    <property type="match status" value="1"/>
</dbReference>
<evidence type="ECO:0000256" key="10">
    <source>
        <dbReference type="ARBA" id="ARBA00034808"/>
    </source>
</evidence>
<evidence type="ECO:0000256" key="7">
    <source>
        <dbReference type="ARBA" id="ARBA00023125"/>
    </source>
</evidence>
<dbReference type="SMART" id="SM00487">
    <property type="entry name" value="DEXDc"/>
    <property type="match status" value="1"/>
</dbReference>
<comment type="caution">
    <text evidence="15">The sequence shown here is derived from an EMBL/GenBank/DDBJ whole genome shotgun (WGS) entry which is preliminary data.</text>
</comment>
<dbReference type="PROSITE" id="PS51192">
    <property type="entry name" value="HELICASE_ATP_BIND_1"/>
    <property type="match status" value="1"/>
</dbReference>
<evidence type="ECO:0000259" key="14">
    <source>
        <dbReference type="PROSITE" id="PS51194"/>
    </source>
</evidence>
<feature type="domain" description="Helicase ATP-binding" evidence="13">
    <location>
        <begin position="23"/>
        <end position="191"/>
    </location>
</feature>
<dbReference type="GO" id="GO:0030894">
    <property type="term" value="C:replisome"/>
    <property type="evidence" value="ECO:0007669"/>
    <property type="project" value="TreeGrafter"/>
</dbReference>
<comment type="catalytic activity">
    <reaction evidence="9">
        <text>Couples ATP hydrolysis with the unwinding of duplex DNA by translocating in the 3'-5' direction.</text>
        <dbReference type="EC" id="5.6.2.4"/>
    </reaction>
</comment>
<reference evidence="15 16" key="1">
    <citation type="submission" date="2015-05" db="EMBL/GenBank/DDBJ databases">
        <title>Photobacterium galathea sp. nov.</title>
        <authorList>
            <person name="Machado H."/>
            <person name="Gram L."/>
        </authorList>
    </citation>
    <scope>NUCLEOTIDE SEQUENCE [LARGE SCALE GENOMIC DNA]</scope>
    <source>
        <strain evidence="15 16">DSM 25995</strain>
    </source>
</reference>
<dbReference type="Pfam" id="PF00271">
    <property type="entry name" value="Helicase_C"/>
    <property type="match status" value="1"/>
</dbReference>
<evidence type="ECO:0000256" key="12">
    <source>
        <dbReference type="ARBA" id="ARBA00044550"/>
    </source>
</evidence>
<dbReference type="GO" id="GO:0009378">
    <property type="term" value="F:four-way junction helicase activity"/>
    <property type="evidence" value="ECO:0007669"/>
    <property type="project" value="TreeGrafter"/>
</dbReference>
<evidence type="ECO:0000313" key="16">
    <source>
        <dbReference type="Proteomes" id="UP000036426"/>
    </source>
</evidence>
<dbReference type="InterPro" id="IPR036388">
    <property type="entry name" value="WH-like_DNA-bd_sf"/>
</dbReference>
<dbReference type="GO" id="GO:0016787">
    <property type="term" value="F:hydrolase activity"/>
    <property type="evidence" value="ECO:0007669"/>
    <property type="project" value="UniProtKB-KW"/>
</dbReference>
<evidence type="ECO:0000256" key="11">
    <source>
        <dbReference type="ARBA" id="ARBA00044535"/>
    </source>
</evidence>
<dbReference type="InterPro" id="IPR014001">
    <property type="entry name" value="Helicase_ATP-bd"/>
</dbReference>
<dbReference type="InterPro" id="IPR001650">
    <property type="entry name" value="Helicase_C-like"/>
</dbReference>
<comment type="similarity">
    <text evidence="1">Belongs to the helicase family. RecQ subfamily.</text>
</comment>
<dbReference type="GO" id="GO:0043138">
    <property type="term" value="F:3'-5' DNA helicase activity"/>
    <property type="evidence" value="ECO:0007669"/>
    <property type="project" value="UniProtKB-EC"/>
</dbReference>
<keyword evidence="7" id="KW-0238">DNA-binding</keyword>
<dbReference type="EMBL" id="LDOV01000010">
    <property type="protein sequence ID" value="KLV01670.1"/>
    <property type="molecule type" value="Genomic_DNA"/>
</dbReference>
<evidence type="ECO:0000256" key="2">
    <source>
        <dbReference type="ARBA" id="ARBA00022723"/>
    </source>
</evidence>
<dbReference type="Proteomes" id="UP000036426">
    <property type="component" value="Unassembled WGS sequence"/>
</dbReference>
<dbReference type="NCBIfam" id="TIGR00614">
    <property type="entry name" value="recQ_fam"/>
    <property type="match status" value="1"/>
</dbReference>
<evidence type="ECO:0000256" key="1">
    <source>
        <dbReference type="ARBA" id="ARBA00005446"/>
    </source>
</evidence>
<keyword evidence="2" id="KW-0479">Metal-binding</keyword>
<dbReference type="CDD" id="cd18018">
    <property type="entry name" value="DEXHc_RecQ4-like"/>
    <property type="match status" value="1"/>
</dbReference>
<sequence>MYLQNLQHYFGFDGLRPGQDAVIQHVINGHSAAAIFPTGSGKSLCYQLPALQLPHLTLVISPLLALMKDQLDFLHSKGIAAASIDSSQTWDESQQVMQGVRSGQIKILMISVERLNNERFRHFISQVPISMLVVDEAHCISEWGHNFRPDYLKLPQYRAQLNIPQVLLLTATATPAVIEDMRTKFAIAPEHVVVTGFYRSNLDLNILPTPQEDKAEALLKQLTQAVPVGSPALPTIVYVTLQKTAEDLAQWLSQQGYTAQAYHAGMDSEQRQRIQHDFMAGHHHCIIATIAFGMGIDKADIRRVIHFDLPKSIENYSQEIGRAGRDGNMSECILLGNQSGLNVLENFVYGDTPDHTAISQLLSIMLEQAQPSQNGRQWEVIQLRLSKETNIRTLPLKTLLVYLEMANIIEPQYTYFADYRFKLERSEAEIIGQFQGERQTFVQHIFSASKKARTWYTVDFDALWQMAHAERKRVVAALDYFAEKGWITLESKQMTDVYRLCREDIDINAEAQRLYQLFVDKEHSEIQRLNEMLAFFESDTCLSHRLAQYFADHQAPAECGHCSVCRGHIAQLPKETEQAPVSHNMLKAWVDPFIAACPAMPSAAAITRFLCGMATPLHTQIKARQLSGFGKMEAYPFQMIAEQISQLYPHVVKD</sequence>
<protein>
    <recommendedName>
        <fullName evidence="11">ATP-dependent DNA helicase RecQ</fullName>
        <ecNumber evidence="10">5.6.2.4</ecNumber>
    </recommendedName>
    <alternativeName>
        <fullName evidence="12">DNA 3'-5' helicase RecQ</fullName>
    </alternativeName>
</protein>
<dbReference type="GO" id="GO:0003677">
    <property type="term" value="F:DNA binding"/>
    <property type="evidence" value="ECO:0007669"/>
    <property type="project" value="UniProtKB-KW"/>
</dbReference>
<dbReference type="GO" id="GO:0043590">
    <property type="term" value="C:bacterial nucleoid"/>
    <property type="evidence" value="ECO:0007669"/>
    <property type="project" value="TreeGrafter"/>
</dbReference>
<dbReference type="GO" id="GO:0006310">
    <property type="term" value="P:DNA recombination"/>
    <property type="evidence" value="ECO:0007669"/>
    <property type="project" value="InterPro"/>
</dbReference>
<name>A0A0J1GPI6_9GAMM</name>
<organism evidence="15 16">
    <name type="scientific">Photobacterium aphoticum</name>
    <dbReference type="NCBI Taxonomy" id="754436"/>
    <lineage>
        <taxon>Bacteria</taxon>
        <taxon>Pseudomonadati</taxon>
        <taxon>Pseudomonadota</taxon>
        <taxon>Gammaproteobacteria</taxon>
        <taxon>Vibrionales</taxon>
        <taxon>Vibrionaceae</taxon>
        <taxon>Photobacterium</taxon>
    </lineage>
</organism>
<dbReference type="InterPro" id="IPR011545">
    <property type="entry name" value="DEAD/DEAH_box_helicase_dom"/>
</dbReference>
<dbReference type="SMART" id="SM00490">
    <property type="entry name" value="HELICc"/>
    <property type="match status" value="1"/>
</dbReference>
<dbReference type="SUPFAM" id="SSF52540">
    <property type="entry name" value="P-loop containing nucleoside triphosphate hydrolases"/>
    <property type="match status" value="1"/>
</dbReference>
<evidence type="ECO:0000256" key="9">
    <source>
        <dbReference type="ARBA" id="ARBA00034617"/>
    </source>
</evidence>
<dbReference type="AlphaFoldDB" id="A0A0J1GPI6"/>
<evidence type="ECO:0000256" key="4">
    <source>
        <dbReference type="ARBA" id="ARBA00022801"/>
    </source>
</evidence>
<evidence type="ECO:0000256" key="3">
    <source>
        <dbReference type="ARBA" id="ARBA00022741"/>
    </source>
</evidence>
<dbReference type="PANTHER" id="PTHR13710:SF105">
    <property type="entry name" value="ATP-DEPENDENT DNA HELICASE Q1"/>
    <property type="match status" value="1"/>
</dbReference>
<keyword evidence="8" id="KW-0413">Isomerase</keyword>
<dbReference type="InterPro" id="IPR002464">
    <property type="entry name" value="DNA/RNA_helicase_DEAH_CS"/>
</dbReference>
<dbReference type="PATRIC" id="fig|754436.4.peg.898"/>
<accession>A0A0J1GPI6</accession>
<proteinExistence type="inferred from homology"/>
<dbReference type="GO" id="GO:0006281">
    <property type="term" value="P:DNA repair"/>
    <property type="evidence" value="ECO:0007669"/>
    <property type="project" value="TreeGrafter"/>
</dbReference>
<evidence type="ECO:0000259" key="13">
    <source>
        <dbReference type="PROSITE" id="PS51192"/>
    </source>
</evidence>
<evidence type="ECO:0000256" key="8">
    <source>
        <dbReference type="ARBA" id="ARBA00023235"/>
    </source>
</evidence>
<dbReference type="InterPro" id="IPR004589">
    <property type="entry name" value="DNA_helicase_ATP-dep_RecQ"/>
</dbReference>
<dbReference type="RefSeq" id="WP_047873122.1">
    <property type="nucleotide sequence ID" value="NZ_BMYC01000001.1"/>
</dbReference>
<dbReference type="GO" id="GO:0005524">
    <property type="term" value="F:ATP binding"/>
    <property type="evidence" value="ECO:0007669"/>
    <property type="project" value="UniProtKB-KW"/>
</dbReference>
<dbReference type="EC" id="5.6.2.4" evidence="10"/>
<dbReference type="Pfam" id="PF16124">
    <property type="entry name" value="RecQ_Zn_bind"/>
    <property type="match status" value="1"/>
</dbReference>
<keyword evidence="6" id="KW-0067">ATP-binding</keyword>
<keyword evidence="16" id="KW-1185">Reference proteome</keyword>
<feature type="domain" description="Helicase C-terminal" evidence="14">
    <location>
        <begin position="221"/>
        <end position="377"/>
    </location>
</feature>
<dbReference type="InterPro" id="IPR032284">
    <property type="entry name" value="RecQ_Zn-bd"/>
</dbReference>
<keyword evidence="4" id="KW-0378">Hydrolase</keyword>
<dbReference type="GO" id="GO:0005737">
    <property type="term" value="C:cytoplasm"/>
    <property type="evidence" value="ECO:0007669"/>
    <property type="project" value="TreeGrafter"/>
</dbReference>
<dbReference type="Gene3D" id="1.10.10.10">
    <property type="entry name" value="Winged helix-like DNA-binding domain superfamily/Winged helix DNA-binding domain"/>
    <property type="match status" value="1"/>
</dbReference>
<dbReference type="Gene3D" id="3.40.50.300">
    <property type="entry name" value="P-loop containing nucleotide triphosphate hydrolases"/>
    <property type="match status" value="2"/>
</dbReference>
<dbReference type="PANTHER" id="PTHR13710">
    <property type="entry name" value="DNA HELICASE RECQ FAMILY MEMBER"/>
    <property type="match status" value="1"/>
</dbReference>
<gene>
    <name evidence="15" type="ORF">ABT58_04220</name>
</gene>
<dbReference type="OrthoDB" id="9760034at2"/>